<evidence type="ECO:0000256" key="5">
    <source>
        <dbReference type="ARBA" id="ARBA00015938"/>
    </source>
</evidence>
<evidence type="ECO:0000256" key="16">
    <source>
        <dbReference type="PIRSR" id="PIRSR006337-2"/>
    </source>
</evidence>
<dbReference type="CDD" id="cd11325">
    <property type="entry name" value="AmyAc_GTHase"/>
    <property type="match status" value="1"/>
</dbReference>
<organism evidence="19 20">
    <name type="scientific">Rubripirellula tenax</name>
    <dbReference type="NCBI Taxonomy" id="2528015"/>
    <lineage>
        <taxon>Bacteria</taxon>
        <taxon>Pseudomonadati</taxon>
        <taxon>Planctomycetota</taxon>
        <taxon>Planctomycetia</taxon>
        <taxon>Pirellulales</taxon>
        <taxon>Pirellulaceae</taxon>
        <taxon>Rubripirellula</taxon>
    </lineage>
</organism>
<dbReference type="EMBL" id="SJPW01000002">
    <property type="protein sequence ID" value="TWU58772.1"/>
    <property type="molecule type" value="Genomic_DNA"/>
</dbReference>
<comment type="caution">
    <text evidence="19">The sequence shown here is derived from an EMBL/GenBank/DDBJ whole genome shotgun (WGS) entry which is preliminary data.</text>
</comment>
<dbReference type="GO" id="GO:0005992">
    <property type="term" value="P:trehalose biosynthetic process"/>
    <property type="evidence" value="ECO:0007669"/>
    <property type="project" value="UniProtKB-UniRule"/>
</dbReference>
<gene>
    <name evidence="19" type="primary">treZ</name>
    <name evidence="19" type="ORF">Poly51_15520</name>
</gene>
<dbReference type="Gene3D" id="2.60.40.10">
    <property type="entry name" value="Immunoglobulins"/>
    <property type="match status" value="1"/>
</dbReference>
<dbReference type="NCBIfam" id="TIGR02402">
    <property type="entry name" value="trehalose_TreZ"/>
    <property type="match status" value="1"/>
</dbReference>
<feature type="site" description="Transition state stabilizer" evidence="17">
    <location>
        <position position="405"/>
    </location>
</feature>
<dbReference type="InterPro" id="IPR013783">
    <property type="entry name" value="Ig-like_fold"/>
</dbReference>
<comment type="pathway">
    <text evidence="2 14">Glycan biosynthesis; trehalose biosynthesis.</text>
</comment>
<dbReference type="OrthoDB" id="226102at2"/>
<evidence type="ECO:0000256" key="7">
    <source>
        <dbReference type="ARBA" id="ARBA00022801"/>
    </source>
</evidence>
<protein>
    <recommendedName>
        <fullName evidence="5 13">Malto-oligosyltrehalose trehalohydrolase</fullName>
        <shortName evidence="14">MTHase</shortName>
        <ecNumber evidence="4 13">3.2.1.141</ecNumber>
    </recommendedName>
    <alternativeName>
        <fullName evidence="11 14">4-alpha-D-((1-&gt;4)-alpha-D-glucano)trehalose trehalohydrolase</fullName>
    </alternativeName>
    <alternativeName>
        <fullName evidence="10 14">Maltooligosyl trehalose trehalohydrolase</fullName>
    </alternativeName>
</protein>
<proteinExistence type="inferred from homology"/>
<dbReference type="InterPro" id="IPR044901">
    <property type="entry name" value="Trehalose_TreZ_E-set_sf"/>
</dbReference>
<feature type="active site" description="Proton donor" evidence="15">
    <location>
        <position position="313"/>
    </location>
</feature>
<keyword evidence="8" id="KW-0119">Carbohydrate metabolism</keyword>
<sequence length="603" mass="66780">MNVPATSTPDQIPTIQLHRILGARPVDDSQTSFCVWSPDHDCVEVHLADSGRVVGLDRVEGGYHVARIDGVLAGDRYFYRFDGGPDRPDPASRYQAEGVHGPSQVVDDSFPWTDNAWQPPANRGLVVYECHIGTWTTAGTFVAAIDRLDDLVDLGFNAIELMPVADAAGRWNWGYDGVCLFAPNRNYGSPDDFRRLVDAAHAKGVAVILDVVYNHLGPEGNYLGDAGPYLSAKHHTVWGSAPNFDDAEHGVSLRRFFMANVIYWLEEFHLDGLRLDAIHCMMDHSGRHIVKDMADAVRDWSAASGRRAMLIAESNVYDEEMLVPTADGGCGFDAQWGDDFLHSVFAVVRPGERLCCRTYESGTDLEQVLKMGYVFAGTLTNQRGRRPMGERIDTSGLIYNIQNHDFIGNHPLGKRLHQVTSLETQSAAAALLMLSPGIPMVFMGEEFACEQPFAFFVDFGDESLRKAVVEGRRREYPQHDWSGGASPIDEAAFYQAKIGEAADGNQPMRHWYRSLIRIRRDWLGHGLISSDGVQIETNLAAGLFVMRYQRDEMSATVAVRLVEGITATDPIEFTCDGKLILDSRGESADGMILPNHAKVFLSL</sequence>
<dbReference type="RefSeq" id="WP_146455902.1">
    <property type="nucleotide sequence ID" value="NZ_SJPW01000002.1"/>
</dbReference>
<feature type="binding site" evidence="16">
    <location>
        <begin position="274"/>
        <end position="279"/>
    </location>
    <ligand>
        <name>substrate</name>
    </ligand>
</feature>
<evidence type="ECO:0000256" key="2">
    <source>
        <dbReference type="ARBA" id="ARBA00005199"/>
    </source>
</evidence>
<evidence type="ECO:0000256" key="9">
    <source>
        <dbReference type="ARBA" id="ARBA00023295"/>
    </source>
</evidence>
<dbReference type="InterPro" id="IPR006047">
    <property type="entry name" value="GH13_cat_dom"/>
</dbReference>
<dbReference type="EC" id="3.2.1.141" evidence="4 13"/>
<reference evidence="19 20" key="1">
    <citation type="submission" date="2019-02" db="EMBL/GenBank/DDBJ databases">
        <title>Deep-cultivation of Planctomycetes and their phenomic and genomic characterization uncovers novel biology.</title>
        <authorList>
            <person name="Wiegand S."/>
            <person name="Jogler M."/>
            <person name="Boedeker C."/>
            <person name="Pinto D."/>
            <person name="Vollmers J."/>
            <person name="Rivas-Marin E."/>
            <person name="Kohn T."/>
            <person name="Peeters S.H."/>
            <person name="Heuer A."/>
            <person name="Rast P."/>
            <person name="Oberbeckmann S."/>
            <person name="Bunk B."/>
            <person name="Jeske O."/>
            <person name="Meyerdierks A."/>
            <person name="Storesund J.E."/>
            <person name="Kallscheuer N."/>
            <person name="Luecker S."/>
            <person name="Lage O.M."/>
            <person name="Pohl T."/>
            <person name="Merkel B.J."/>
            <person name="Hornburger P."/>
            <person name="Mueller R.-W."/>
            <person name="Bruemmer F."/>
            <person name="Labrenz M."/>
            <person name="Spormann A.M."/>
            <person name="Op Den Camp H."/>
            <person name="Overmann J."/>
            <person name="Amann R."/>
            <person name="Jetten M.S.M."/>
            <person name="Mascher T."/>
            <person name="Medema M.H."/>
            <person name="Devos D.P."/>
            <person name="Kaster A.-K."/>
            <person name="Ovreas L."/>
            <person name="Rohde M."/>
            <person name="Galperin M.Y."/>
            <person name="Jogler C."/>
        </authorList>
    </citation>
    <scope>NUCLEOTIDE SEQUENCE [LARGE SCALE GENOMIC DNA]</scope>
    <source>
        <strain evidence="19 20">Poly51</strain>
    </source>
</reference>
<keyword evidence="7 14" id="KW-0378">Hydrolase</keyword>
<feature type="binding site" evidence="16">
    <location>
        <begin position="404"/>
        <end position="409"/>
    </location>
    <ligand>
        <name>substrate</name>
    </ligand>
</feature>
<feature type="active site" description="Nucleophile" evidence="15">
    <location>
        <position position="276"/>
    </location>
</feature>
<evidence type="ECO:0000256" key="1">
    <source>
        <dbReference type="ARBA" id="ARBA00004496"/>
    </source>
</evidence>
<dbReference type="SUPFAM" id="SSF51445">
    <property type="entry name" value="(Trans)glycosidases"/>
    <property type="match status" value="1"/>
</dbReference>
<dbReference type="Gene3D" id="1.10.10.760">
    <property type="entry name" value="E-set domains of sugar-utilizing enzymes"/>
    <property type="match status" value="1"/>
</dbReference>
<dbReference type="CDD" id="cd02853">
    <property type="entry name" value="E_set_MTHase_like_N"/>
    <property type="match status" value="1"/>
</dbReference>
<evidence type="ECO:0000256" key="3">
    <source>
        <dbReference type="ARBA" id="ARBA00008061"/>
    </source>
</evidence>
<name>A0A5C6FDF4_9BACT</name>
<comment type="similarity">
    <text evidence="3 14">Belongs to the glycosyl hydrolase 13 family.</text>
</comment>
<comment type="subcellular location">
    <subcellularLocation>
        <location evidence="1 15">Cytoplasm</location>
    </subcellularLocation>
</comment>
<feature type="domain" description="Glycosyl hydrolase family 13 catalytic" evidence="18">
    <location>
        <begin position="104"/>
        <end position="472"/>
    </location>
</feature>
<evidence type="ECO:0000256" key="11">
    <source>
        <dbReference type="ARBA" id="ARBA00033284"/>
    </source>
</evidence>
<evidence type="ECO:0000256" key="14">
    <source>
        <dbReference type="PIRNR" id="PIRNR006337"/>
    </source>
</evidence>
<keyword evidence="9 14" id="KW-0326">Glycosidase</keyword>
<accession>A0A5C6FDF4</accession>
<dbReference type="SMART" id="SM00642">
    <property type="entry name" value="Aamy"/>
    <property type="match status" value="1"/>
</dbReference>
<dbReference type="GO" id="GO:0005737">
    <property type="term" value="C:cytoplasm"/>
    <property type="evidence" value="ECO:0007669"/>
    <property type="project" value="UniProtKB-SubCell"/>
</dbReference>
<evidence type="ECO:0000256" key="6">
    <source>
        <dbReference type="ARBA" id="ARBA00022490"/>
    </source>
</evidence>
<evidence type="ECO:0000256" key="15">
    <source>
        <dbReference type="PIRSR" id="PIRSR006337-1"/>
    </source>
</evidence>
<evidence type="ECO:0000256" key="4">
    <source>
        <dbReference type="ARBA" id="ARBA00012268"/>
    </source>
</evidence>
<evidence type="ECO:0000256" key="12">
    <source>
        <dbReference type="ARBA" id="ARBA00034013"/>
    </source>
</evidence>
<evidence type="ECO:0000256" key="17">
    <source>
        <dbReference type="PIRSR" id="PIRSR006337-3"/>
    </source>
</evidence>
<evidence type="ECO:0000256" key="8">
    <source>
        <dbReference type="ARBA" id="ARBA00023277"/>
    </source>
</evidence>
<dbReference type="PIRSF" id="PIRSF006337">
    <property type="entry name" value="Trehalose_TreZ"/>
    <property type="match status" value="1"/>
</dbReference>
<comment type="catalytic activity">
    <reaction evidence="12 14">
        <text>hydrolysis of (1-&gt;4)-alpha-D-glucosidic linkage in 4-alpha-D-[(1-&gt;4)-alpha-D-glucanosyl]n trehalose to yield trehalose and (1-&gt;4)-alpha-D-glucan.</text>
        <dbReference type="EC" id="3.2.1.141"/>
    </reaction>
</comment>
<dbReference type="UniPathway" id="UPA00299"/>
<evidence type="ECO:0000259" key="18">
    <source>
        <dbReference type="SMART" id="SM00642"/>
    </source>
</evidence>
<dbReference type="InterPro" id="IPR012768">
    <property type="entry name" value="Trehalose_TreZ"/>
</dbReference>
<evidence type="ECO:0000313" key="20">
    <source>
        <dbReference type="Proteomes" id="UP000318288"/>
    </source>
</evidence>
<dbReference type="Proteomes" id="UP000318288">
    <property type="component" value="Unassembled WGS sequence"/>
</dbReference>
<evidence type="ECO:0000256" key="13">
    <source>
        <dbReference type="NCBIfam" id="TIGR02402"/>
    </source>
</evidence>
<dbReference type="GO" id="GO:0033942">
    <property type="term" value="F:4-alpha-D-(1-&gt;4)-alpha-D-glucanotrehalose trehalohydrolase activity"/>
    <property type="evidence" value="ECO:0007669"/>
    <property type="project" value="UniProtKB-EC"/>
</dbReference>
<dbReference type="Pfam" id="PF00128">
    <property type="entry name" value="Alpha-amylase"/>
    <property type="match status" value="1"/>
</dbReference>
<keyword evidence="20" id="KW-1185">Reference proteome</keyword>
<evidence type="ECO:0000256" key="10">
    <source>
        <dbReference type="ARBA" id="ARBA00032057"/>
    </source>
</evidence>
<evidence type="ECO:0000313" key="19">
    <source>
        <dbReference type="EMBL" id="TWU58772.1"/>
    </source>
</evidence>
<keyword evidence="6" id="KW-0963">Cytoplasm</keyword>
<dbReference type="AlphaFoldDB" id="A0A5C6FDF4"/>
<dbReference type="SUPFAM" id="SSF81296">
    <property type="entry name" value="E set domains"/>
    <property type="match status" value="1"/>
</dbReference>
<feature type="binding site" evidence="16">
    <location>
        <begin position="338"/>
        <end position="342"/>
    </location>
    <ligand>
        <name>substrate</name>
    </ligand>
</feature>
<dbReference type="PANTHER" id="PTHR43651">
    <property type="entry name" value="1,4-ALPHA-GLUCAN-BRANCHING ENZYME"/>
    <property type="match status" value="1"/>
</dbReference>
<dbReference type="InterPro" id="IPR014756">
    <property type="entry name" value="Ig_E-set"/>
</dbReference>
<dbReference type="PANTHER" id="PTHR43651:SF11">
    <property type="entry name" value="MALTO-OLIGOSYLTREHALOSE TREHALOHYDROLASE"/>
    <property type="match status" value="1"/>
</dbReference>
<dbReference type="InterPro" id="IPR017853">
    <property type="entry name" value="GH"/>
</dbReference>
<dbReference type="Gene3D" id="3.20.20.80">
    <property type="entry name" value="Glycosidases"/>
    <property type="match status" value="1"/>
</dbReference>